<gene>
    <name evidence="2" type="ORF">GCM10010919_02600</name>
</gene>
<feature type="domain" description="Methyltransferase" evidence="1">
    <location>
        <begin position="113"/>
        <end position="235"/>
    </location>
</feature>
<dbReference type="SUPFAM" id="SSF53335">
    <property type="entry name" value="S-adenosyl-L-methionine-dependent methyltransferases"/>
    <property type="match status" value="1"/>
</dbReference>
<comment type="caution">
    <text evidence="2">The sequence shown here is derived from an EMBL/GenBank/DDBJ whole genome shotgun (WGS) entry which is preliminary data.</text>
</comment>
<dbReference type="InterPro" id="IPR029063">
    <property type="entry name" value="SAM-dependent_MTases_sf"/>
</dbReference>
<evidence type="ECO:0000313" key="2">
    <source>
        <dbReference type="EMBL" id="GHG59774.1"/>
    </source>
</evidence>
<name>A0ABQ3KVC1_9ALTE</name>
<evidence type="ECO:0000259" key="1">
    <source>
        <dbReference type="Pfam" id="PF13679"/>
    </source>
</evidence>
<dbReference type="RefSeq" id="WP_189429326.1">
    <property type="nucleotide sequence ID" value="NZ_BNAO01000001.1"/>
</dbReference>
<dbReference type="EMBL" id="BNAO01000001">
    <property type="protein sequence ID" value="GHG59774.1"/>
    <property type="molecule type" value="Genomic_DNA"/>
</dbReference>
<evidence type="ECO:0000313" key="3">
    <source>
        <dbReference type="Proteomes" id="UP000659697"/>
    </source>
</evidence>
<keyword evidence="3" id="KW-1185">Reference proteome</keyword>
<dbReference type="PANTHER" id="PTHR13369">
    <property type="match status" value="1"/>
</dbReference>
<organism evidence="2 3">
    <name type="scientific">Alishewanella longhuensis</name>
    <dbReference type="NCBI Taxonomy" id="1091037"/>
    <lineage>
        <taxon>Bacteria</taxon>
        <taxon>Pseudomonadati</taxon>
        <taxon>Pseudomonadota</taxon>
        <taxon>Gammaproteobacteria</taxon>
        <taxon>Alteromonadales</taxon>
        <taxon>Alteromonadaceae</taxon>
        <taxon>Alishewanella</taxon>
    </lineage>
</organism>
<dbReference type="Proteomes" id="UP000659697">
    <property type="component" value="Unassembled WGS sequence"/>
</dbReference>
<proteinExistence type="predicted"/>
<dbReference type="Pfam" id="PF13679">
    <property type="entry name" value="Methyltransf_32"/>
    <property type="match status" value="1"/>
</dbReference>
<protein>
    <recommendedName>
        <fullName evidence="1">Methyltransferase domain-containing protein</fullName>
    </recommendedName>
</protein>
<reference evidence="3" key="1">
    <citation type="journal article" date="2019" name="Int. J. Syst. Evol. Microbiol.">
        <title>The Global Catalogue of Microorganisms (GCM) 10K type strain sequencing project: providing services to taxonomists for standard genome sequencing and annotation.</title>
        <authorList>
            <consortium name="The Broad Institute Genomics Platform"/>
            <consortium name="The Broad Institute Genome Sequencing Center for Infectious Disease"/>
            <person name="Wu L."/>
            <person name="Ma J."/>
        </authorList>
    </citation>
    <scope>NUCLEOTIDE SEQUENCE [LARGE SCALE GENOMIC DNA]</scope>
    <source>
        <strain evidence="3">CGMCC 1.7003</strain>
    </source>
</reference>
<sequence>MLTTATSGNYLTAAAVSDLLAQVGGLLKRYRAYWQFSPMNCQALPWQTELATLLQSLSASDLAALDQSPQQQLQQFGQFFPELIQLPLFWHASSQVGNDNLWPFWLTNGINGRKLEQIQQFCHFVPQSNLPVLEWCAGKGHLGRLHTAASGCQVTSIEWQQALCEEGQQLAERFQLAQQFVQVDVFSADAAKQVKAEQQVLALHACGQLHLRLLEVATQVGTAALQLVPCCYHLIPHEQYQPLSLLAQRTGLTLSRQDLKMAVQGQVTAGERIARLRQTEVTWRLAYDMLRQKLTGISQYQPLPSLAKHWFSGHFADFVAHAAALQQLELPELPDLAPFLTMGAERYMLLQRLDAVRHLFRRPLELYLVLDRAVFLQEQGYQVQLFAFCDYQLTPRNFCLQATRGMNPSIEVR</sequence>
<dbReference type="CDD" id="cd02440">
    <property type="entry name" value="AdoMet_MTases"/>
    <property type="match status" value="1"/>
</dbReference>
<dbReference type="InterPro" id="IPR025714">
    <property type="entry name" value="Methyltranfer_dom"/>
</dbReference>
<accession>A0ABQ3KVC1</accession>
<dbReference type="PANTHER" id="PTHR13369:SF0">
    <property type="entry name" value="GLUTATHIONE S-TRANSFERASE C-TERMINAL DOMAIN-CONTAINING PROTEIN"/>
    <property type="match status" value="1"/>
</dbReference>